<feature type="transmembrane region" description="Helical" evidence="1">
    <location>
        <begin position="1021"/>
        <end position="1045"/>
    </location>
</feature>
<reference evidence="2 3" key="1">
    <citation type="journal article" date="2020" name="ISME J.">
        <title>Comparative genomics reveals insights into cyanobacterial evolution and habitat adaptation.</title>
        <authorList>
            <person name="Chen M.Y."/>
            <person name="Teng W.K."/>
            <person name="Zhao L."/>
            <person name="Hu C.X."/>
            <person name="Zhou Y.K."/>
            <person name="Han B.P."/>
            <person name="Song L.R."/>
            <person name="Shu W.S."/>
        </authorList>
    </citation>
    <scope>NUCLEOTIDE SEQUENCE [LARGE SCALE GENOMIC DNA]</scope>
    <source>
        <strain evidence="2 3">FACHB-248</strain>
    </source>
</reference>
<dbReference type="Proteomes" id="UP000660380">
    <property type="component" value="Unassembled WGS sequence"/>
</dbReference>
<feature type="transmembrane region" description="Helical" evidence="1">
    <location>
        <begin position="916"/>
        <end position="936"/>
    </location>
</feature>
<feature type="transmembrane region" description="Helical" evidence="1">
    <location>
        <begin position="886"/>
        <end position="909"/>
    </location>
</feature>
<dbReference type="Gene3D" id="3.30.70.1320">
    <property type="entry name" value="Multidrug efflux transporter AcrB pore domain like"/>
    <property type="match status" value="1"/>
</dbReference>
<keyword evidence="1" id="KW-0812">Transmembrane</keyword>
<dbReference type="Pfam" id="PF00873">
    <property type="entry name" value="ACR_tran"/>
    <property type="match status" value="2"/>
</dbReference>
<sequence length="1092" mass="117898">MSFNISAWAIKKPVPTIVIFLMLTIIGWFSFTSLGIDTNPNIDVPTVSVSVTQPGAGPAELESQVTKKIEDAVAGLGNIDELRSTVTDGSSKTTITFILGTNSDRATNDVRNAISQIRQDLPQDINDPIVERVDFAGGPIVTYAVTSSKLSVEELSNLVDQTISRALLSVKGVGQVKRIGGVDREIRINLDPNRLQSLGITATQVNDQVRTFNVNLPGGRAEVGGSEQSIRTLGSAKSVKDLTNYEIVLPNGGSVRLSSLGTVEDKFGDIRQAARLNNKPVVAFQVLRSTGSVTVTVEEGVKAALEELQKTLPQDVKVELIFTRATPVRDSYQSTIDELIQASVLAVIVILIFLRDWRATLITAVALPLSIIPTFFVQQALGYTLNNMTLLGLALAVGNLVDDAVVEIENMERHIAMGKTPWEASFDSSDEVGLAVIASAATIIAVFLPVAFMGGIPGQFFQPFGVTVAVSTIFSTLVARMVTPMMGAYLLKDKKHDEGAKQHKPKKGIRFLGINFGFLGRRKNQEEEEIPFSLPPYPSELQTQSISSPSSKKRRFQPYKSMLKWALRHRLTTLGIALAFFIASLMLIPAIPKGFVDDGDVGISTVLIELPPGSTLLDINKVATQGTNLIRQNPAVESVLATEEINSATLTVKLKPREDRKVTQKEFEVQIRPLFQQIAGARISFQTEGAGGDGKELSIVLRSENPDALLEGANALEKQMRTVPGLVEVSSTASLVKPEILVIPDPQRAADLGVTVQAIARTASLATIGDIEANLAKYNLSDRQIPIRVQIDPKARADINTIKNLQVPTQNNTLVPLIAVADIRFGSGPATVNRFDRARQVAVEANFQGIALGEAVNAVNKLPAFTNLPPGVTQQPSGSAKIMAEIFSRFGAALGLALMSIYAILVLLYNNFLYPIAIMMALPFCLGGALVALMVAQKPLGIYALIGIVLLMGVVTKNSILLVDYAIMNLQEGKKQREALLEAGLSRLRPIMMTSLATIAGIIPLALGIGAGSEVRQPMGVAILGGFTTSTLLTLVVVPVIFTYIDSFQRWIVDTAKYGFGKKRRRKKVTVEDVISLPPARKEPPSEYSIHK</sequence>
<organism evidence="2 3">
    <name type="scientific">Scytonema hofmannii FACHB-248</name>
    <dbReference type="NCBI Taxonomy" id="1842502"/>
    <lineage>
        <taxon>Bacteria</taxon>
        <taxon>Bacillati</taxon>
        <taxon>Cyanobacteriota</taxon>
        <taxon>Cyanophyceae</taxon>
        <taxon>Nostocales</taxon>
        <taxon>Scytonemataceae</taxon>
        <taxon>Scytonema</taxon>
    </lineage>
</organism>
<dbReference type="PRINTS" id="PR00702">
    <property type="entry name" value="ACRIFLAVINRP"/>
</dbReference>
<feature type="transmembrane region" description="Helical" evidence="1">
    <location>
        <begin position="12"/>
        <end position="31"/>
    </location>
</feature>
<dbReference type="PANTHER" id="PTHR32063">
    <property type="match status" value="1"/>
</dbReference>
<name>A0ABR8GRY3_9CYAN</name>
<keyword evidence="1" id="KW-0472">Membrane</keyword>
<feature type="transmembrane region" description="Helical" evidence="1">
    <location>
        <begin position="988"/>
        <end position="1009"/>
    </location>
</feature>
<feature type="transmembrane region" description="Helical" evidence="1">
    <location>
        <begin position="339"/>
        <end position="354"/>
    </location>
</feature>
<evidence type="ECO:0000313" key="3">
    <source>
        <dbReference type="Proteomes" id="UP000660380"/>
    </source>
</evidence>
<keyword evidence="1" id="KW-1133">Transmembrane helix</keyword>
<comment type="caution">
    <text evidence="2">The sequence shown here is derived from an EMBL/GenBank/DDBJ whole genome shotgun (WGS) entry which is preliminary data.</text>
</comment>
<keyword evidence="3" id="KW-1185">Reference proteome</keyword>
<dbReference type="SUPFAM" id="SSF82693">
    <property type="entry name" value="Multidrug efflux transporter AcrB pore domain, PN1, PN2, PC1 and PC2 subdomains"/>
    <property type="match status" value="3"/>
</dbReference>
<protein>
    <submittedName>
        <fullName evidence="2">Efflux RND transporter permease subunit</fullName>
    </submittedName>
</protein>
<dbReference type="Gene3D" id="3.30.70.1440">
    <property type="entry name" value="Multidrug efflux transporter AcrB pore domain"/>
    <property type="match status" value="1"/>
</dbReference>
<dbReference type="EMBL" id="JACJTA010000034">
    <property type="protein sequence ID" value="MBD2606123.1"/>
    <property type="molecule type" value="Genomic_DNA"/>
</dbReference>
<proteinExistence type="predicted"/>
<dbReference type="InterPro" id="IPR001036">
    <property type="entry name" value="Acrflvin-R"/>
</dbReference>
<evidence type="ECO:0000256" key="1">
    <source>
        <dbReference type="SAM" id="Phobius"/>
    </source>
</evidence>
<feature type="transmembrane region" description="Helical" evidence="1">
    <location>
        <begin position="361"/>
        <end position="381"/>
    </location>
</feature>
<accession>A0ABR8GRY3</accession>
<dbReference type="Gene3D" id="3.30.70.1430">
    <property type="entry name" value="Multidrug efflux transporter AcrB pore domain"/>
    <property type="match status" value="2"/>
</dbReference>
<dbReference type="SUPFAM" id="SSF82866">
    <property type="entry name" value="Multidrug efflux transporter AcrB transmembrane domain"/>
    <property type="match status" value="2"/>
</dbReference>
<feature type="transmembrane region" description="Helical" evidence="1">
    <location>
        <begin position="942"/>
        <end position="967"/>
    </location>
</feature>
<dbReference type="RefSeq" id="WP_029633264.1">
    <property type="nucleotide sequence ID" value="NZ_JACJTA010000034.1"/>
</dbReference>
<dbReference type="Gene3D" id="1.20.1640.10">
    <property type="entry name" value="Multidrug efflux transporter AcrB transmembrane domain"/>
    <property type="match status" value="2"/>
</dbReference>
<gene>
    <name evidence="2" type="ORF">H6G81_16715</name>
</gene>
<feature type="transmembrane region" description="Helical" evidence="1">
    <location>
        <begin position="460"/>
        <end position="482"/>
    </location>
</feature>
<feature type="transmembrane region" description="Helical" evidence="1">
    <location>
        <begin position="571"/>
        <end position="591"/>
    </location>
</feature>
<evidence type="ECO:0000313" key="2">
    <source>
        <dbReference type="EMBL" id="MBD2606123.1"/>
    </source>
</evidence>
<feature type="transmembrane region" description="Helical" evidence="1">
    <location>
        <begin position="432"/>
        <end position="454"/>
    </location>
</feature>
<dbReference type="SUPFAM" id="SSF82714">
    <property type="entry name" value="Multidrug efflux transporter AcrB TolC docking domain, DN and DC subdomains"/>
    <property type="match status" value="2"/>
</dbReference>
<dbReference type="InterPro" id="IPR027463">
    <property type="entry name" value="AcrB_DN_DC_subdom"/>
</dbReference>
<dbReference type="PANTHER" id="PTHR32063:SF77">
    <property type="entry name" value="ACR FAMILY TRANSPORT PROTEIN"/>
    <property type="match status" value="1"/>
</dbReference>
<dbReference type="Gene3D" id="3.30.2090.10">
    <property type="entry name" value="Multidrug efflux transporter AcrB TolC docking domain, DN and DC subdomains"/>
    <property type="match status" value="2"/>
</dbReference>